<evidence type="ECO:0000256" key="5">
    <source>
        <dbReference type="ARBA" id="ARBA00022614"/>
    </source>
</evidence>
<evidence type="ECO:0000256" key="10">
    <source>
        <dbReference type="ARBA" id="ARBA00023136"/>
    </source>
</evidence>
<dbReference type="Proteomes" id="UP001163823">
    <property type="component" value="Chromosome 9"/>
</dbReference>
<keyword evidence="10 13" id="KW-0472">Membrane</keyword>
<keyword evidence="4" id="KW-1003">Cell membrane</keyword>
<accession>A0AAD7LFV6</accession>
<comment type="caution">
    <text evidence="15">The sequence shown here is derived from an EMBL/GenBank/DDBJ whole genome shotgun (WGS) entry which is preliminary data.</text>
</comment>
<dbReference type="SMART" id="SM00365">
    <property type="entry name" value="LRR_SD22"/>
    <property type="match status" value="9"/>
</dbReference>
<dbReference type="InterPro" id="IPR001611">
    <property type="entry name" value="Leu-rich_rpt"/>
</dbReference>
<dbReference type="SUPFAM" id="SSF52058">
    <property type="entry name" value="L domain-like"/>
    <property type="match status" value="3"/>
</dbReference>
<dbReference type="InterPro" id="IPR055414">
    <property type="entry name" value="LRR_R13L4/SHOC2-like"/>
</dbReference>
<dbReference type="EMBL" id="JARAOO010000009">
    <property type="protein sequence ID" value="KAJ7957318.1"/>
    <property type="molecule type" value="Genomic_DNA"/>
</dbReference>
<comment type="subcellular location">
    <subcellularLocation>
        <location evidence="2">Cell membrane</location>
    </subcellularLocation>
    <subcellularLocation>
        <location evidence="1">Membrane</location>
        <topology evidence="1">Single-pass membrane protein</topology>
    </subcellularLocation>
</comment>
<keyword evidence="5" id="KW-0433">Leucine-rich repeat</keyword>
<dbReference type="Pfam" id="PF23598">
    <property type="entry name" value="LRR_14"/>
    <property type="match status" value="1"/>
</dbReference>
<evidence type="ECO:0000256" key="8">
    <source>
        <dbReference type="ARBA" id="ARBA00022737"/>
    </source>
</evidence>
<evidence type="ECO:0000256" key="13">
    <source>
        <dbReference type="SAM" id="Phobius"/>
    </source>
</evidence>
<dbReference type="KEGG" id="qsa:O6P43_023639"/>
<evidence type="ECO:0000256" key="9">
    <source>
        <dbReference type="ARBA" id="ARBA00022989"/>
    </source>
</evidence>
<dbReference type="FunFam" id="3.80.10.10:FF:000095">
    <property type="entry name" value="LRR receptor-like serine/threonine-protein kinase GSO1"/>
    <property type="match status" value="1"/>
</dbReference>
<keyword evidence="11 15" id="KW-0675">Receptor</keyword>
<evidence type="ECO:0000256" key="2">
    <source>
        <dbReference type="ARBA" id="ARBA00004236"/>
    </source>
</evidence>
<dbReference type="FunFam" id="3.80.10.10:FF:000213">
    <property type="entry name" value="Tyrosine-sulfated glycopeptide receptor 1"/>
    <property type="match status" value="1"/>
</dbReference>
<dbReference type="Pfam" id="PF13855">
    <property type="entry name" value="LRR_8"/>
    <property type="match status" value="3"/>
</dbReference>
<dbReference type="Pfam" id="PF00560">
    <property type="entry name" value="LRR_1"/>
    <property type="match status" value="5"/>
</dbReference>
<evidence type="ECO:0000256" key="4">
    <source>
        <dbReference type="ARBA" id="ARBA00022475"/>
    </source>
</evidence>
<evidence type="ECO:0000256" key="6">
    <source>
        <dbReference type="ARBA" id="ARBA00022692"/>
    </source>
</evidence>
<dbReference type="PROSITE" id="PS51450">
    <property type="entry name" value="LRR"/>
    <property type="match status" value="2"/>
</dbReference>
<keyword evidence="16" id="KW-1185">Reference proteome</keyword>
<dbReference type="SMART" id="SM00369">
    <property type="entry name" value="LRR_TYP"/>
    <property type="match status" value="14"/>
</dbReference>
<sequence length="1159" mass="128879">MAWMGILRMKFAKFAGFERLSSRLIKLEVLDLSSNYFNDTIVSSLSVLSSLKSLYLGHNFLTEASAPSFKRLSSKSRSLEVLDLNWNGFSGSVLLSSLGGFSSLKILILSSNSLESTIHNQGIESARWIDLEVLDLSSNNFNDSTVSSLSGLSSLKSLNFAYNQLTERSVPSNNTDSCHVSPILIPISFRAFHCFVTDTFDYVEYIFVGLERLTSKLTYLEVLDLSGNNLTNIILSSLGGFSSLKSLTLADTGLEGTIDIQGLIALNKLEMLDLSLNNVDSFVVPKEIINVSVLNLDALHLNGSALRKSLRAFTSVAKLSLQSNEFKGTVVAGDFRNLANLEEMVLDSSSNLGNNFFESIGTLTTLKILSMVGCEINGTLHTTGWSKLKNLEELNLRYNDFEGTLPPSFGNLTALRKLDLSINHFTGNFSSNLGNMPSLEILDLSENNFTEHITSNVVSMPSLWKLDLSQNYFTGNISCVVAGLKSLVYLDFSKNQFRVPATFAFLANHSYLNFIYGDGNKLIPDTVPTFRNWVPKFQLKEFTLSSPVETNRTDLVLPNFLVYQYNLTRVDFTDCKFKGEFPNWLLENNTKMTELSLRSCSFTGQFRLPSHSNPSITKIDVSDNDIQGEVPANISSTFPNLQLLDMSTNAFHGSLPNSFDHMNSLRTLDLSNNQLSGEIPWNAFVGNSRLSLLVLSNNNLDGQVFPALSTLSSLEQLYLNDNDFVFPQSISNTSFLTLSVLDIRNNHLVGKLPRWIGNLSNLQVISMSSNNLEGFIPMELCKLERLEYFDISENDLTGFIPPNCINSSFLKYVHLGKNRLNGIATTKFSGQSSLVTLDLGDNDIIGRIPDWIGNLSALNILILKNNSLMGWIPNQLCLMTELTIIDLSHNSLSGPIPYCLTNISFKTDSEGGSSLLKELTFLGRYKAVTTSLLNLEEQVEFTTKRRSYTYKGNILAFMNGIDFSHNKLVGKIPHELGNLTEIRALNLSHNNLTGHIPFTFSNLKQIESLDLSFNNLNGGIPPQLTELTTLAVFSVAHNNLSGKTPDRNGQFLTFEESSYEGNPFLCGPPLNSCYDVKKTPAIVSNTGDGEGEEDGGFINIDVFYISFTVSYIFLLLGVASVLYINPYWRQAWFYLVELVMSTCYYFVVDSVHKMFKIRN</sequence>
<feature type="domain" description="Disease resistance R13L4/SHOC-2-like LRR" evidence="14">
    <location>
        <begin position="215"/>
        <end position="477"/>
    </location>
</feature>
<name>A0AAD7LFV6_QUISA</name>
<gene>
    <name evidence="15" type="ORF">O6P43_023639</name>
</gene>
<keyword evidence="6 13" id="KW-0812">Transmembrane</keyword>
<dbReference type="SUPFAM" id="SSF52047">
    <property type="entry name" value="RNI-like"/>
    <property type="match status" value="1"/>
</dbReference>
<keyword evidence="12" id="KW-0325">Glycoprotein</keyword>
<organism evidence="15 16">
    <name type="scientific">Quillaja saponaria</name>
    <name type="common">Soap bark tree</name>
    <dbReference type="NCBI Taxonomy" id="32244"/>
    <lineage>
        <taxon>Eukaryota</taxon>
        <taxon>Viridiplantae</taxon>
        <taxon>Streptophyta</taxon>
        <taxon>Embryophyta</taxon>
        <taxon>Tracheophyta</taxon>
        <taxon>Spermatophyta</taxon>
        <taxon>Magnoliopsida</taxon>
        <taxon>eudicotyledons</taxon>
        <taxon>Gunneridae</taxon>
        <taxon>Pentapetalae</taxon>
        <taxon>rosids</taxon>
        <taxon>fabids</taxon>
        <taxon>Fabales</taxon>
        <taxon>Quillajaceae</taxon>
        <taxon>Quillaja</taxon>
    </lineage>
</organism>
<dbReference type="InterPro" id="IPR051502">
    <property type="entry name" value="RLP_Defense_Trigger"/>
</dbReference>
<proteinExistence type="inferred from homology"/>
<dbReference type="PANTHER" id="PTHR48062:SF21">
    <property type="entry name" value="RECEPTOR-LIKE PROTEIN 12"/>
    <property type="match status" value="1"/>
</dbReference>
<dbReference type="AlphaFoldDB" id="A0AAD7LFV6"/>
<keyword evidence="8" id="KW-0677">Repeat</keyword>
<reference evidence="15" key="1">
    <citation type="journal article" date="2023" name="Science">
        <title>Elucidation of the pathway for biosynthesis of saponin adjuvants from the soapbark tree.</title>
        <authorList>
            <person name="Reed J."/>
            <person name="Orme A."/>
            <person name="El-Demerdash A."/>
            <person name="Owen C."/>
            <person name="Martin L.B.B."/>
            <person name="Misra R.C."/>
            <person name="Kikuchi S."/>
            <person name="Rejzek M."/>
            <person name="Martin A.C."/>
            <person name="Harkess A."/>
            <person name="Leebens-Mack J."/>
            <person name="Louveau T."/>
            <person name="Stephenson M.J."/>
            <person name="Osbourn A."/>
        </authorList>
    </citation>
    <scope>NUCLEOTIDE SEQUENCE</scope>
    <source>
        <strain evidence="15">S10</strain>
    </source>
</reference>
<protein>
    <submittedName>
        <fullName evidence="15">Receptor-kinase</fullName>
    </submittedName>
</protein>
<evidence type="ECO:0000259" key="14">
    <source>
        <dbReference type="Pfam" id="PF23598"/>
    </source>
</evidence>
<dbReference type="InterPro" id="IPR032675">
    <property type="entry name" value="LRR_dom_sf"/>
</dbReference>
<evidence type="ECO:0000256" key="7">
    <source>
        <dbReference type="ARBA" id="ARBA00022729"/>
    </source>
</evidence>
<dbReference type="GO" id="GO:0012505">
    <property type="term" value="C:endomembrane system"/>
    <property type="evidence" value="ECO:0007669"/>
    <property type="project" value="UniProtKB-SubCell"/>
</dbReference>
<evidence type="ECO:0000256" key="11">
    <source>
        <dbReference type="ARBA" id="ARBA00023170"/>
    </source>
</evidence>
<dbReference type="GO" id="GO:0005886">
    <property type="term" value="C:plasma membrane"/>
    <property type="evidence" value="ECO:0007669"/>
    <property type="project" value="UniProtKB-SubCell"/>
</dbReference>
<evidence type="ECO:0000256" key="12">
    <source>
        <dbReference type="ARBA" id="ARBA00023180"/>
    </source>
</evidence>
<dbReference type="InterPro" id="IPR003591">
    <property type="entry name" value="Leu-rich_rpt_typical-subtyp"/>
</dbReference>
<dbReference type="PRINTS" id="PR00019">
    <property type="entry name" value="LEURICHRPT"/>
</dbReference>
<feature type="transmembrane region" description="Helical" evidence="13">
    <location>
        <begin position="1102"/>
        <end position="1124"/>
    </location>
</feature>
<evidence type="ECO:0000313" key="16">
    <source>
        <dbReference type="Proteomes" id="UP001163823"/>
    </source>
</evidence>
<evidence type="ECO:0000313" key="15">
    <source>
        <dbReference type="EMBL" id="KAJ7957318.1"/>
    </source>
</evidence>
<dbReference type="PANTHER" id="PTHR48062">
    <property type="entry name" value="RECEPTOR-LIKE PROTEIN 14"/>
    <property type="match status" value="1"/>
</dbReference>
<dbReference type="FunFam" id="3.80.10.10:FF:000041">
    <property type="entry name" value="LRR receptor-like serine/threonine-protein kinase ERECTA"/>
    <property type="match status" value="1"/>
</dbReference>
<evidence type="ECO:0000256" key="3">
    <source>
        <dbReference type="ARBA" id="ARBA00009592"/>
    </source>
</evidence>
<feature type="transmembrane region" description="Helical" evidence="13">
    <location>
        <begin position="1131"/>
        <end position="1148"/>
    </location>
</feature>
<evidence type="ECO:0000256" key="1">
    <source>
        <dbReference type="ARBA" id="ARBA00004167"/>
    </source>
</evidence>
<keyword evidence="9 13" id="KW-1133">Transmembrane helix</keyword>
<dbReference type="Gene3D" id="3.80.10.10">
    <property type="entry name" value="Ribonuclease Inhibitor"/>
    <property type="match status" value="3"/>
</dbReference>
<keyword evidence="7" id="KW-0732">Signal</keyword>
<comment type="similarity">
    <text evidence="3">Belongs to the RLP family.</text>
</comment>